<name>A0AAD3XXL3_NEPGR</name>
<gene>
    <name evidence="1" type="ORF">Nepgr_023110</name>
</gene>
<keyword evidence="2" id="KW-1185">Reference proteome</keyword>
<organism evidence="1 2">
    <name type="scientific">Nepenthes gracilis</name>
    <name type="common">Slender pitcher plant</name>
    <dbReference type="NCBI Taxonomy" id="150966"/>
    <lineage>
        <taxon>Eukaryota</taxon>
        <taxon>Viridiplantae</taxon>
        <taxon>Streptophyta</taxon>
        <taxon>Embryophyta</taxon>
        <taxon>Tracheophyta</taxon>
        <taxon>Spermatophyta</taxon>
        <taxon>Magnoliopsida</taxon>
        <taxon>eudicotyledons</taxon>
        <taxon>Gunneridae</taxon>
        <taxon>Pentapetalae</taxon>
        <taxon>Caryophyllales</taxon>
        <taxon>Nepenthaceae</taxon>
        <taxon>Nepenthes</taxon>
    </lineage>
</organism>
<dbReference type="Proteomes" id="UP001279734">
    <property type="component" value="Unassembled WGS sequence"/>
</dbReference>
<accession>A0AAD3XXL3</accession>
<dbReference type="EMBL" id="BSYO01000023">
    <property type="protein sequence ID" value="GMH21268.1"/>
    <property type="molecule type" value="Genomic_DNA"/>
</dbReference>
<dbReference type="AlphaFoldDB" id="A0AAD3XXL3"/>
<comment type="caution">
    <text evidence="1">The sequence shown here is derived from an EMBL/GenBank/DDBJ whole genome shotgun (WGS) entry which is preliminary data.</text>
</comment>
<proteinExistence type="predicted"/>
<protein>
    <submittedName>
        <fullName evidence="1">Uncharacterized protein</fullName>
    </submittedName>
</protein>
<evidence type="ECO:0000313" key="1">
    <source>
        <dbReference type="EMBL" id="GMH21268.1"/>
    </source>
</evidence>
<sequence>MRAYNRLIQGRIPCAGWASTQILSRLHDTALRFHLHASLSVGPQRRVDWKLTLIRRQELTLSPDRYRRLSRGRREFDSQNWNKKRKEIKSMK</sequence>
<reference evidence="1" key="1">
    <citation type="submission" date="2023-05" db="EMBL/GenBank/DDBJ databases">
        <title>Nepenthes gracilis genome sequencing.</title>
        <authorList>
            <person name="Fukushima K."/>
        </authorList>
    </citation>
    <scope>NUCLEOTIDE SEQUENCE</scope>
    <source>
        <strain evidence="1">SING2019-196</strain>
    </source>
</reference>
<evidence type="ECO:0000313" key="2">
    <source>
        <dbReference type="Proteomes" id="UP001279734"/>
    </source>
</evidence>